<dbReference type="RefSeq" id="XP_011495739.1">
    <property type="nucleotide sequence ID" value="XM_011497437.1"/>
</dbReference>
<dbReference type="SMART" id="SM01197">
    <property type="entry name" value="FANCL_C"/>
    <property type="match status" value="1"/>
</dbReference>
<protein>
    <submittedName>
        <fullName evidence="4 5">E3 ubiquitin-protein ligase FANCL</fullName>
    </submittedName>
</protein>
<proteinExistence type="predicted"/>
<dbReference type="PANTHER" id="PTHR13206">
    <property type="entry name" value="UBIQUITIN LIGASE PROTEIN PHF9 FANCONI ANEMIA GROUP L PROTEIN"/>
    <property type="match status" value="1"/>
</dbReference>
<dbReference type="GO" id="GO:0006513">
    <property type="term" value="P:protein monoubiquitination"/>
    <property type="evidence" value="ECO:0007669"/>
    <property type="project" value="TreeGrafter"/>
</dbReference>
<dbReference type="InterPro" id="IPR026850">
    <property type="entry name" value="FANCL_C"/>
</dbReference>
<dbReference type="CTD" id="55120"/>
<evidence type="ECO:0000313" key="4">
    <source>
        <dbReference type="RefSeq" id="XP_011495738.1"/>
    </source>
</evidence>
<dbReference type="GO" id="GO:0043240">
    <property type="term" value="C:Fanconi anaemia nuclear complex"/>
    <property type="evidence" value="ECO:0007669"/>
    <property type="project" value="InterPro"/>
</dbReference>
<dbReference type="Gene3D" id="3.30.40.10">
    <property type="entry name" value="Zinc/RING finger domain, C3HC4 (zinc finger)"/>
    <property type="match status" value="1"/>
</dbReference>
<evidence type="ECO:0000313" key="3">
    <source>
        <dbReference type="Proteomes" id="UP000695007"/>
    </source>
</evidence>
<feature type="domain" description="FANCL UBC-like" evidence="2">
    <location>
        <begin position="211"/>
        <end position="306"/>
    </location>
</feature>
<evidence type="ECO:0000259" key="2">
    <source>
        <dbReference type="Pfam" id="PF18891"/>
    </source>
</evidence>
<keyword evidence="3" id="KW-1185">Reference proteome</keyword>
<dbReference type="PANTHER" id="PTHR13206:SF0">
    <property type="entry name" value="E3 UBIQUITIN-PROTEIN LIGASE FANCL"/>
    <property type="match status" value="1"/>
</dbReference>
<dbReference type="SUPFAM" id="SSF57850">
    <property type="entry name" value="RING/U-box"/>
    <property type="match status" value="1"/>
</dbReference>
<evidence type="ECO:0000259" key="1">
    <source>
        <dbReference type="Pfam" id="PF11793"/>
    </source>
</evidence>
<dbReference type="InterPro" id="IPR044037">
    <property type="entry name" value="FANCL_d3"/>
</dbReference>
<accession>A0AAJ6VNU9</accession>
<dbReference type="InterPro" id="IPR043003">
    <property type="entry name" value="FANCL_d3_sf"/>
</dbReference>
<dbReference type="InterPro" id="IPR013083">
    <property type="entry name" value="Znf_RING/FYVE/PHD"/>
</dbReference>
<dbReference type="Pfam" id="PF11793">
    <property type="entry name" value="FANCL_C"/>
    <property type="match status" value="1"/>
</dbReference>
<dbReference type="GO" id="GO:0061630">
    <property type="term" value="F:ubiquitin protein ligase activity"/>
    <property type="evidence" value="ECO:0007669"/>
    <property type="project" value="TreeGrafter"/>
</dbReference>
<dbReference type="InterPro" id="IPR026848">
    <property type="entry name" value="Fancl"/>
</dbReference>
<sequence>MDDLEEMLKLYPEMILISRSPPTWKGLLSIKNGCINCEMKVKVKLAAPSFPRLDNASIHFGGSIAYLFGARFKNLIDSIMKTSESVPCFFQELTEIIENLVNENQDRENSIGSMDTTAREKLLKELDNVLSEYSCVDFSSTKNLNAIKLTMNDVSIIVKPVVNSVGKQSWKICSSDLPELPDFIINEKKSWSLREIGNMFQKQVDILEDTWGQLRRIDNYCYVTDPVEPKPYHLYRRIYLSPSLSCLITINPLDPTGYPMIKLLGVQNEVDKFRNLIQDEGTIDSWDIECSVYENLLTLLKIDEFPGRPKSHESIEEGVVGDEECCICFSMELEDNSLPDEICNNEKCRRHFHSICLFQWLQELVTNKIVFNKIFGSCPNCGEEASCNIPST</sequence>
<name>A0AAJ6VNU9_9HYME</name>
<dbReference type="CDD" id="cd23832">
    <property type="entry name" value="DRWD-C_FANCL"/>
    <property type="match status" value="1"/>
</dbReference>
<dbReference type="AlphaFoldDB" id="A0AAJ6VNU9"/>
<dbReference type="GO" id="GO:0036297">
    <property type="term" value="P:interstrand cross-link repair"/>
    <property type="evidence" value="ECO:0007669"/>
    <property type="project" value="InterPro"/>
</dbReference>
<feature type="domain" description="FANCL C-terminal" evidence="1">
    <location>
        <begin position="324"/>
        <end position="385"/>
    </location>
</feature>
<dbReference type="Pfam" id="PF18891">
    <property type="entry name" value="FANCL_d3"/>
    <property type="match status" value="1"/>
</dbReference>
<dbReference type="RefSeq" id="XP_011495738.1">
    <property type="nucleotide sequence ID" value="XM_011497436.1"/>
</dbReference>
<organism evidence="3 4">
    <name type="scientific">Ceratosolen solmsi marchali</name>
    <dbReference type="NCBI Taxonomy" id="326594"/>
    <lineage>
        <taxon>Eukaryota</taxon>
        <taxon>Metazoa</taxon>
        <taxon>Ecdysozoa</taxon>
        <taxon>Arthropoda</taxon>
        <taxon>Hexapoda</taxon>
        <taxon>Insecta</taxon>
        <taxon>Pterygota</taxon>
        <taxon>Neoptera</taxon>
        <taxon>Endopterygota</taxon>
        <taxon>Hymenoptera</taxon>
        <taxon>Apocrita</taxon>
        <taxon>Proctotrupomorpha</taxon>
        <taxon>Chalcidoidea</taxon>
        <taxon>Agaonidae</taxon>
        <taxon>Agaoninae</taxon>
        <taxon>Ceratosolen</taxon>
    </lineage>
</organism>
<dbReference type="Proteomes" id="UP000695007">
    <property type="component" value="Unplaced"/>
</dbReference>
<dbReference type="Gene3D" id="3.10.110.20">
    <property type="entry name" value="RWD domain-like"/>
    <property type="match status" value="1"/>
</dbReference>
<gene>
    <name evidence="4 5" type="primary">LOC105360519</name>
</gene>
<dbReference type="KEGG" id="csol:105360519"/>
<dbReference type="GeneID" id="105360519"/>
<reference evidence="4 5" key="1">
    <citation type="submission" date="2025-04" db="UniProtKB">
        <authorList>
            <consortium name="RefSeq"/>
        </authorList>
    </citation>
    <scope>IDENTIFICATION</scope>
</reference>
<evidence type="ECO:0000313" key="5">
    <source>
        <dbReference type="RefSeq" id="XP_011495739.1"/>
    </source>
</evidence>